<keyword evidence="7" id="KW-1185">Reference proteome</keyword>
<comment type="caution">
    <text evidence="6">The sequence shown here is derived from an EMBL/GenBank/DDBJ whole genome shotgun (WGS) entry which is preliminary data.</text>
</comment>
<dbReference type="PANTHER" id="PTHR45696">
    <property type="entry name" value="60S ACIDIC RIBOSOMAL PROTEIN P1"/>
    <property type="match status" value="1"/>
</dbReference>
<keyword evidence="4" id="KW-0687">Ribonucleoprotein</keyword>
<keyword evidence="3" id="KW-0689">Ribosomal protein</keyword>
<dbReference type="EMBL" id="CAJHUB010000670">
    <property type="protein sequence ID" value="CAD7673097.1"/>
    <property type="molecule type" value="Genomic_DNA"/>
</dbReference>
<evidence type="ECO:0000313" key="7">
    <source>
        <dbReference type="Proteomes" id="UP000645828"/>
    </source>
</evidence>
<dbReference type="CDD" id="cd05831">
    <property type="entry name" value="Ribosomal_P1"/>
    <property type="match status" value="1"/>
</dbReference>
<protein>
    <submittedName>
        <fullName evidence="6">(raccoon dog) hypothetical protein</fullName>
    </submittedName>
</protein>
<dbReference type="Proteomes" id="UP000645828">
    <property type="component" value="Unassembled WGS sequence"/>
</dbReference>
<evidence type="ECO:0000313" key="6">
    <source>
        <dbReference type="EMBL" id="CAD7673097.1"/>
    </source>
</evidence>
<evidence type="ECO:0000256" key="1">
    <source>
        <dbReference type="ARBA" id="ARBA00003362"/>
    </source>
</evidence>
<evidence type="ECO:0000256" key="4">
    <source>
        <dbReference type="ARBA" id="ARBA00023274"/>
    </source>
</evidence>
<evidence type="ECO:0000256" key="3">
    <source>
        <dbReference type="ARBA" id="ARBA00022980"/>
    </source>
</evidence>
<dbReference type="GO" id="GO:0003735">
    <property type="term" value="F:structural constituent of ribosome"/>
    <property type="evidence" value="ECO:0007669"/>
    <property type="project" value="TreeGrafter"/>
</dbReference>
<dbReference type="PANTHER" id="PTHR45696:SF10">
    <property type="entry name" value="LARGE RIBOSOMAL SUBUNIT PROTEIN P1"/>
    <property type="match status" value="1"/>
</dbReference>
<gene>
    <name evidence="6" type="ORF">NYPRO_LOCUS5891</name>
</gene>
<feature type="region of interest" description="Disordered" evidence="5">
    <location>
        <begin position="68"/>
        <end position="92"/>
    </location>
</feature>
<proteinExistence type="inferred from homology"/>
<dbReference type="GO" id="GO:0030295">
    <property type="term" value="F:protein kinase activator activity"/>
    <property type="evidence" value="ECO:0007669"/>
    <property type="project" value="TreeGrafter"/>
</dbReference>
<dbReference type="AlphaFoldDB" id="A0A811YCE3"/>
<dbReference type="GO" id="GO:0043021">
    <property type="term" value="F:ribonucleoprotein complex binding"/>
    <property type="evidence" value="ECO:0007669"/>
    <property type="project" value="TreeGrafter"/>
</dbReference>
<dbReference type="GO" id="GO:0002181">
    <property type="term" value="P:cytoplasmic translation"/>
    <property type="evidence" value="ECO:0007669"/>
    <property type="project" value="TreeGrafter"/>
</dbReference>
<evidence type="ECO:0000256" key="2">
    <source>
        <dbReference type="ARBA" id="ARBA00005436"/>
    </source>
</evidence>
<dbReference type="Pfam" id="PF00428">
    <property type="entry name" value="Ribosomal_60s"/>
    <property type="match status" value="1"/>
</dbReference>
<dbReference type="GO" id="GO:0022625">
    <property type="term" value="C:cytosolic large ribosomal subunit"/>
    <property type="evidence" value="ECO:0007669"/>
    <property type="project" value="TreeGrafter"/>
</dbReference>
<reference evidence="6" key="1">
    <citation type="submission" date="2020-12" db="EMBL/GenBank/DDBJ databases">
        <authorList>
            <consortium name="Molecular Ecology Group"/>
        </authorList>
    </citation>
    <scope>NUCLEOTIDE SEQUENCE</scope>
    <source>
        <strain evidence="6">TBG_1078</strain>
    </source>
</reference>
<feature type="compositionally biased region" description="Basic and acidic residues" evidence="5">
    <location>
        <begin position="68"/>
        <end position="77"/>
    </location>
</feature>
<sequence>MVMEHKSTALIKAAGINVGSFGPGLFAKALADVNIESPICNIGAGGPSQAAGAVPGAAPTLCTMAAPAEEKEVRSKEDSEESDDDMGFGLSN</sequence>
<accession>A0A811YCE3</accession>
<comment type="function">
    <text evidence="1">Plays an important role in the elongation step of protein synthesis.</text>
</comment>
<dbReference type="Gene3D" id="1.10.10.1410">
    <property type="match status" value="1"/>
</dbReference>
<evidence type="ECO:0000256" key="5">
    <source>
        <dbReference type="SAM" id="MobiDB-lite"/>
    </source>
</evidence>
<organism evidence="6 7">
    <name type="scientific">Nyctereutes procyonoides</name>
    <name type="common">Raccoon dog</name>
    <name type="synonym">Canis procyonoides</name>
    <dbReference type="NCBI Taxonomy" id="34880"/>
    <lineage>
        <taxon>Eukaryota</taxon>
        <taxon>Metazoa</taxon>
        <taxon>Chordata</taxon>
        <taxon>Craniata</taxon>
        <taxon>Vertebrata</taxon>
        <taxon>Euteleostomi</taxon>
        <taxon>Mammalia</taxon>
        <taxon>Eutheria</taxon>
        <taxon>Laurasiatheria</taxon>
        <taxon>Carnivora</taxon>
        <taxon>Caniformia</taxon>
        <taxon>Canidae</taxon>
        <taxon>Nyctereutes</taxon>
    </lineage>
</organism>
<dbReference type="InterPro" id="IPR038716">
    <property type="entry name" value="P1/P2_N_sf"/>
</dbReference>
<comment type="similarity">
    <text evidence="2">Belongs to the eukaryotic ribosomal protein P1/P2 family.</text>
</comment>
<name>A0A811YCE3_NYCPR</name>